<comment type="similarity">
    <text evidence="6">Belongs to the ABC-2 integral membrane protein family.</text>
</comment>
<keyword evidence="2 6" id="KW-0812">Transmembrane</keyword>
<evidence type="ECO:0000313" key="9">
    <source>
        <dbReference type="Proteomes" id="UP000606172"/>
    </source>
</evidence>
<evidence type="ECO:0000256" key="5">
    <source>
        <dbReference type="ARBA" id="ARBA00023251"/>
    </source>
</evidence>
<dbReference type="GO" id="GO:0046677">
    <property type="term" value="P:response to antibiotic"/>
    <property type="evidence" value="ECO:0007669"/>
    <property type="project" value="UniProtKB-KW"/>
</dbReference>
<evidence type="ECO:0000256" key="3">
    <source>
        <dbReference type="ARBA" id="ARBA00022989"/>
    </source>
</evidence>
<evidence type="ECO:0000256" key="1">
    <source>
        <dbReference type="ARBA" id="ARBA00004141"/>
    </source>
</evidence>
<feature type="transmembrane region" description="Helical" evidence="6">
    <location>
        <begin position="155"/>
        <end position="176"/>
    </location>
</feature>
<dbReference type="EMBL" id="BOOW01000063">
    <property type="protein sequence ID" value="GII97575.1"/>
    <property type="molecule type" value="Genomic_DNA"/>
</dbReference>
<name>A0A919V9U5_9ACTN</name>
<dbReference type="InterPro" id="IPR013525">
    <property type="entry name" value="ABC2_TM"/>
</dbReference>
<dbReference type="AlphaFoldDB" id="A0A919V9U5"/>
<gene>
    <name evidence="8" type="ORF">Ssi02_78060</name>
</gene>
<comment type="caution">
    <text evidence="8">The sequence shown here is derived from an EMBL/GenBank/DDBJ whole genome shotgun (WGS) entry which is preliminary data.</text>
</comment>
<keyword evidence="4 6" id="KW-0472">Membrane</keyword>
<dbReference type="InterPro" id="IPR047817">
    <property type="entry name" value="ABC2_TM_bact-type"/>
</dbReference>
<dbReference type="Proteomes" id="UP000606172">
    <property type="component" value="Unassembled WGS sequence"/>
</dbReference>
<comment type="subcellular location">
    <subcellularLocation>
        <location evidence="6">Cell membrane</location>
        <topology evidence="6">Multi-pass membrane protein</topology>
    </subcellularLocation>
    <subcellularLocation>
        <location evidence="1">Membrane</location>
        <topology evidence="1">Multi-pass membrane protein</topology>
    </subcellularLocation>
</comment>
<feature type="domain" description="ABC transmembrane type-2" evidence="7">
    <location>
        <begin position="41"/>
        <end position="268"/>
    </location>
</feature>
<keyword evidence="6" id="KW-0813">Transport</keyword>
<feature type="transmembrane region" description="Helical" evidence="6">
    <location>
        <begin position="247"/>
        <end position="265"/>
    </location>
</feature>
<dbReference type="PANTHER" id="PTHR43229">
    <property type="entry name" value="NODULATION PROTEIN J"/>
    <property type="match status" value="1"/>
</dbReference>
<sequence>MTTVAEHRPKAVTRRVGPASTVRHSMTLTWRSLVQIKHNPFELIELSIQPLMMLLLFVYVFGGAIAGNTTDYIQFALPGIIAQNALIATIGTAIALNTDVTKGVFDRLRSLPIARTAPLAGRIIADSAKQMWSVLLFIVLGLVLGFRVGGGIAGVLGTFALLLVFTLAMSWMAVLVGLTAKDPEKVQMFAFSFLMPLTFTSNAFVPSETMPGWLRVWVEINPVTQLADAARGMLVGGEVAGPVVNSLLWAAGAVIVFAPLAVRAFRLRA</sequence>
<dbReference type="RefSeq" id="WP_204034180.1">
    <property type="nucleotide sequence ID" value="NZ_BOOW01000063.1"/>
</dbReference>
<dbReference type="PROSITE" id="PS51012">
    <property type="entry name" value="ABC_TM2"/>
    <property type="match status" value="1"/>
</dbReference>
<dbReference type="GO" id="GO:0140359">
    <property type="term" value="F:ABC-type transporter activity"/>
    <property type="evidence" value="ECO:0007669"/>
    <property type="project" value="InterPro"/>
</dbReference>
<keyword evidence="5" id="KW-0046">Antibiotic resistance</keyword>
<accession>A0A919V9U5</accession>
<organism evidence="8 9">
    <name type="scientific">Sinosporangium siamense</name>
    <dbReference type="NCBI Taxonomy" id="1367973"/>
    <lineage>
        <taxon>Bacteria</taxon>
        <taxon>Bacillati</taxon>
        <taxon>Actinomycetota</taxon>
        <taxon>Actinomycetes</taxon>
        <taxon>Streptosporangiales</taxon>
        <taxon>Streptosporangiaceae</taxon>
        <taxon>Sinosporangium</taxon>
    </lineage>
</organism>
<keyword evidence="6" id="KW-1003">Cell membrane</keyword>
<feature type="transmembrane region" description="Helical" evidence="6">
    <location>
        <begin position="188"/>
        <end position="205"/>
    </location>
</feature>
<keyword evidence="9" id="KW-1185">Reference proteome</keyword>
<evidence type="ECO:0000256" key="6">
    <source>
        <dbReference type="RuleBase" id="RU361157"/>
    </source>
</evidence>
<dbReference type="PANTHER" id="PTHR43229:SF2">
    <property type="entry name" value="NODULATION PROTEIN J"/>
    <property type="match status" value="1"/>
</dbReference>
<evidence type="ECO:0000313" key="8">
    <source>
        <dbReference type="EMBL" id="GII97575.1"/>
    </source>
</evidence>
<keyword evidence="3 6" id="KW-1133">Transmembrane helix</keyword>
<dbReference type="InterPro" id="IPR051784">
    <property type="entry name" value="Nod_factor_ABC_transporter"/>
</dbReference>
<evidence type="ECO:0000256" key="4">
    <source>
        <dbReference type="ARBA" id="ARBA00023136"/>
    </source>
</evidence>
<dbReference type="Pfam" id="PF01061">
    <property type="entry name" value="ABC2_membrane"/>
    <property type="match status" value="1"/>
</dbReference>
<protein>
    <recommendedName>
        <fullName evidence="6">Transport permease protein</fullName>
    </recommendedName>
</protein>
<dbReference type="InterPro" id="IPR000412">
    <property type="entry name" value="ABC_2_transport"/>
</dbReference>
<feature type="transmembrane region" description="Helical" evidence="6">
    <location>
        <begin position="72"/>
        <end position="96"/>
    </location>
</feature>
<feature type="transmembrane region" description="Helical" evidence="6">
    <location>
        <begin position="46"/>
        <end position="66"/>
    </location>
</feature>
<dbReference type="GO" id="GO:0043190">
    <property type="term" value="C:ATP-binding cassette (ABC) transporter complex"/>
    <property type="evidence" value="ECO:0007669"/>
    <property type="project" value="InterPro"/>
</dbReference>
<evidence type="ECO:0000256" key="2">
    <source>
        <dbReference type="ARBA" id="ARBA00022692"/>
    </source>
</evidence>
<proteinExistence type="inferred from homology"/>
<dbReference type="PIRSF" id="PIRSF006648">
    <property type="entry name" value="DrrB"/>
    <property type="match status" value="1"/>
</dbReference>
<feature type="transmembrane region" description="Helical" evidence="6">
    <location>
        <begin position="131"/>
        <end position="149"/>
    </location>
</feature>
<reference evidence="8" key="1">
    <citation type="submission" date="2021-01" db="EMBL/GenBank/DDBJ databases">
        <title>Whole genome shotgun sequence of Sinosporangium siamense NBRC 109515.</title>
        <authorList>
            <person name="Komaki H."/>
            <person name="Tamura T."/>
        </authorList>
    </citation>
    <scope>NUCLEOTIDE SEQUENCE</scope>
    <source>
        <strain evidence="8">NBRC 109515</strain>
    </source>
</reference>
<evidence type="ECO:0000259" key="7">
    <source>
        <dbReference type="PROSITE" id="PS51012"/>
    </source>
</evidence>